<evidence type="ECO:0000256" key="4">
    <source>
        <dbReference type="SAM" id="MobiDB-lite"/>
    </source>
</evidence>
<feature type="region of interest" description="Disordered" evidence="4">
    <location>
        <begin position="299"/>
        <end position="333"/>
    </location>
</feature>
<dbReference type="GO" id="GO:0005737">
    <property type="term" value="C:cytoplasm"/>
    <property type="evidence" value="ECO:0007669"/>
    <property type="project" value="UniProtKB-ARBA"/>
</dbReference>
<keyword evidence="2 3" id="KW-0694">RNA-binding</keyword>
<keyword evidence="1" id="KW-0677">Repeat</keyword>
<evidence type="ECO:0000313" key="6">
    <source>
        <dbReference type="EMBL" id="ACT35655.1"/>
    </source>
</evidence>
<feature type="compositionally biased region" description="Low complexity" evidence="4">
    <location>
        <begin position="215"/>
        <end position="241"/>
    </location>
</feature>
<dbReference type="SUPFAM" id="SSF54928">
    <property type="entry name" value="RNA-binding domain, RBD"/>
    <property type="match status" value="2"/>
</dbReference>
<evidence type="ECO:0000313" key="7">
    <source>
        <dbReference type="EMBL" id="PAA51563.1"/>
    </source>
</evidence>
<dbReference type="AlphaFoldDB" id="C7EAF2"/>
<dbReference type="InterPro" id="IPR012677">
    <property type="entry name" value="Nucleotide-bd_a/b_plait_sf"/>
</dbReference>
<feature type="compositionally biased region" description="Pro residues" evidence="4">
    <location>
        <begin position="242"/>
        <end position="258"/>
    </location>
</feature>
<dbReference type="CDD" id="cd12649">
    <property type="entry name" value="RRM1_SXL"/>
    <property type="match status" value="1"/>
</dbReference>
<feature type="compositionally biased region" description="Pro residues" evidence="4">
    <location>
        <begin position="322"/>
        <end position="333"/>
    </location>
</feature>
<evidence type="ECO:0000256" key="3">
    <source>
        <dbReference type="PROSITE-ProRule" id="PRU00176"/>
    </source>
</evidence>
<evidence type="ECO:0000256" key="1">
    <source>
        <dbReference type="ARBA" id="ARBA00022737"/>
    </source>
</evidence>
<dbReference type="PANTHER" id="PTHR10352">
    <property type="entry name" value="EUKARYOTIC TRANSLATION INITIATION FACTOR 3 SUBUNIT G"/>
    <property type="match status" value="1"/>
</dbReference>
<organism evidence="6">
    <name type="scientific">Macrostomum lignano</name>
    <dbReference type="NCBI Taxonomy" id="282301"/>
    <lineage>
        <taxon>Eukaryota</taxon>
        <taxon>Metazoa</taxon>
        <taxon>Spiralia</taxon>
        <taxon>Lophotrochozoa</taxon>
        <taxon>Platyhelminthes</taxon>
        <taxon>Rhabditophora</taxon>
        <taxon>Macrostomorpha</taxon>
        <taxon>Macrostomida</taxon>
        <taxon>Macrostomidae</taxon>
        <taxon>Macrostomum</taxon>
    </lineage>
</organism>
<dbReference type="InterPro" id="IPR002343">
    <property type="entry name" value="Hud_Sxl_RNA"/>
</dbReference>
<feature type="region of interest" description="Disordered" evidence="4">
    <location>
        <begin position="184"/>
        <end position="258"/>
    </location>
</feature>
<dbReference type="GO" id="GO:0009967">
    <property type="term" value="P:positive regulation of signal transduction"/>
    <property type="evidence" value="ECO:0007669"/>
    <property type="project" value="UniProtKB-ARBA"/>
</dbReference>
<protein>
    <submittedName>
        <fullName evidence="6">Elav-like protein 2</fullName>
    </submittedName>
</protein>
<dbReference type="SMART" id="SM00360">
    <property type="entry name" value="RRM"/>
    <property type="match status" value="3"/>
</dbReference>
<keyword evidence="8" id="KW-1185">Reference proteome</keyword>
<dbReference type="InterPro" id="IPR000504">
    <property type="entry name" value="RRM_dom"/>
</dbReference>
<dbReference type="EMBL" id="GQ260126">
    <property type="protein sequence ID" value="ACT35655.1"/>
    <property type="molecule type" value="mRNA"/>
</dbReference>
<feature type="domain" description="RRM" evidence="5">
    <location>
        <begin position="7"/>
        <end position="85"/>
    </location>
</feature>
<dbReference type="InterPro" id="IPR035979">
    <property type="entry name" value="RBD_domain_sf"/>
</dbReference>
<name>C7EAF2_9PLAT</name>
<dbReference type="EMBL" id="NIVC01003400">
    <property type="protein sequence ID" value="PAA51563.1"/>
    <property type="molecule type" value="Genomic_DNA"/>
</dbReference>
<dbReference type="GO" id="GO:0003729">
    <property type="term" value="F:mRNA binding"/>
    <property type="evidence" value="ECO:0007669"/>
    <property type="project" value="UniProtKB-ARBA"/>
</dbReference>
<reference evidence="7 8" key="2">
    <citation type="submission" date="2017-06" db="EMBL/GenBank/DDBJ databases">
        <title>A platform for efficient transgenesis in Macrostomum lignano, a flatworm model organism for stem cell research.</title>
        <authorList>
            <person name="Berezikov E."/>
        </authorList>
    </citation>
    <scope>NUCLEOTIDE SEQUENCE [LARGE SCALE GENOMIC DNA]</scope>
    <source>
        <strain evidence="7">DV1</strain>
        <tissue evidence="7">Whole organism</tissue>
    </source>
</reference>
<feature type="compositionally biased region" description="Pro residues" evidence="4">
    <location>
        <begin position="205"/>
        <end position="214"/>
    </location>
</feature>
<sequence>MAKYSRTNLIINYLPQAFSDDEFRALFGSVAPVKRAKVCRDKRSGYSFGFGFCEFYTAEDASRAVRMLNGLQLHRKTIKVAHARLQSSESKNCNLHITNLPPTVTAEDIRAVLEPHGGIINCKILPGGHRGGGGARGVGFCLFETRSAAASALAALNGKPWPGSAEAAADSPQQLVQVRFADENEKKVRPPAVSGAAASSTQSLPLPPPPPPPSTSMSSLPAQLPHHQVHQHLSSLPLSLVPQPPQMPLPPPPLPPPLMPQAYDFSTFYAMQQQNGLPPTYGYPTTLYSAFPGCPPAQFYPPVPTSELPQQPQSQPPQSALAPPPPPPPPPPPAFIVSVCNLPPGTDERQLWSMFCQFGGLAEVRLEPSSGRQPAPAEGDLQPPGASAAVGFASYQAAASAVAHWNGQSLGGRQLQVWLRLP</sequence>
<feature type="compositionally biased region" description="Low complexity" evidence="4">
    <location>
        <begin position="308"/>
        <end position="321"/>
    </location>
</feature>
<dbReference type="GO" id="GO:1990904">
    <property type="term" value="C:ribonucleoprotein complex"/>
    <property type="evidence" value="ECO:0007669"/>
    <property type="project" value="InterPro"/>
</dbReference>
<dbReference type="Gene3D" id="3.30.70.330">
    <property type="match status" value="3"/>
</dbReference>
<accession>C7EAF2</accession>
<dbReference type="STRING" id="282301.C7EAF2"/>
<reference evidence="6" key="1">
    <citation type="submission" date="2009-06" db="EMBL/GenBank/DDBJ databases">
        <title>Melav2, an elav-like gene, is essential for spermatid differentiation in the flatworm Macrostomum lignano.</title>
        <authorList>
            <person name="Sekii K."/>
            <person name="Salvenmoser W."/>
            <person name="De Mulder K."/>
            <person name="Scharer L."/>
            <person name="Ladurner P."/>
        </authorList>
    </citation>
    <scope>NUCLEOTIDE SEQUENCE</scope>
</reference>
<dbReference type="PRINTS" id="PR00961">
    <property type="entry name" value="HUDSXLRNA"/>
</dbReference>
<evidence type="ECO:0000259" key="5">
    <source>
        <dbReference type="PROSITE" id="PS50102"/>
    </source>
</evidence>
<dbReference type="Pfam" id="PF00076">
    <property type="entry name" value="RRM_1"/>
    <property type="match status" value="2"/>
</dbReference>
<evidence type="ECO:0000256" key="2">
    <source>
        <dbReference type="ARBA" id="ARBA00022884"/>
    </source>
</evidence>
<dbReference type="OrthoDB" id="266020at2759"/>
<feature type="domain" description="RRM" evidence="5">
    <location>
        <begin position="335"/>
        <end position="417"/>
    </location>
</feature>
<proteinExistence type="evidence at transcript level"/>
<dbReference type="GO" id="GO:0010629">
    <property type="term" value="P:negative regulation of gene expression"/>
    <property type="evidence" value="ECO:0007669"/>
    <property type="project" value="UniProtKB-ARBA"/>
</dbReference>
<dbReference type="PROSITE" id="PS50102">
    <property type="entry name" value="RRM"/>
    <property type="match status" value="3"/>
</dbReference>
<gene>
    <name evidence="7" type="ORF">BOX15_Mlig004157g2</name>
</gene>
<feature type="domain" description="RRM" evidence="5">
    <location>
        <begin position="93"/>
        <end position="183"/>
    </location>
</feature>
<evidence type="ECO:0000313" key="8">
    <source>
        <dbReference type="Proteomes" id="UP000215902"/>
    </source>
</evidence>
<dbReference type="Proteomes" id="UP000215902">
    <property type="component" value="Unassembled WGS sequence"/>
</dbReference>
<dbReference type="FunFam" id="3.30.70.330:FF:000383">
    <property type="entry name" value="Sex lethal, isoform D"/>
    <property type="match status" value="1"/>
</dbReference>